<organism evidence="1 2">
    <name type="scientific">Pseudomonas aeruginosa</name>
    <dbReference type="NCBI Taxonomy" id="287"/>
    <lineage>
        <taxon>Bacteria</taxon>
        <taxon>Pseudomonadati</taxon>
        <taxon>Pseudomonadota</taxon>
        <taxon>Gammaproteobacteria</taxon>
        <taxon>Pseudomonadales</taxon>
        <taxon>Pseudomonadaceae</taxon>
        <taxon>Pseudomonas</taxon>
    </lineage>
</organism>
<dbReference type="PANTHER" id="PTHR43454:SF1">
    <property type="entry name" value="GLYCERALDEHYDE 3-PHOSPHATE DEHYDROGENASE NAD(P) BINDING DOMAIN-CONTAINING PROTEIN"/>
    <property type="match status" value="1"/>
</dbReference>
<reference evidence="1 2" key="1">
    <citation type="submission" date="2018-07" db="EMBL/GenBank/DDBJ databases">
        <title>Mechanisms of high-level aminoglycoside resistance among Gram-negative pathogens in Brazil.</title>
        <authorList>
            <person name="Ballaben A.S."/>
            <person name="Darini A.L.C."/>
            <person name="Doi Y."/>
        </authorList>
    </citation>
    <scope>NUCLEOTIDE SEQUENCE [LARGE SCALE GENOMIC DNA]</scope>
    <source>
        <strain evidence="1 2">B2-305</strain>
    </source>
</reference>
<dbReference type="PANTHER" id="PTHR43454">
    <property type="entry name" value="GLYCERALDEHYDE-3-PHOSPHATE DEHYDROGENASE"/>
    <property type="match status" value="1"/>
</dbReference>
<accession>A0A367LZ71</accession>
<dbReference type="Proteomes" id="UP000253594">
    <property type="component" value="Unassembled WGS sequence"/>
</dbReference>
<dbReference type="AlphaFoldDB" id="A0A367LZ71"/>
<protein>
    <submittedName>
        <fullName evidence="1">Uncharacterized protein</fullName>
    </submittedName>
</protein>
<gene>
    <name evidence="1" type="ORF">DT376_34645</name>
</gene>
<comment type="caution">
    <text evidence="1">The sequence shown here is derived from an EMBL/GenBank/DDBJ whole genome shotgun (WGS) entry which is preliminary data.</text>
</comment>
<evidence type="ECO:0000313" key="2">
    <source>
        <dbReference type="Proteomes" id="UP000253594"/>
    </source>
</evidence>
<evidence type="ECO:0000313" key="1">
    <source>
        <dbReference type="EMBL" id="RCI70420.1"/>
    </source>
</evidence>
<name>A0A367LZ71_PSEAI</name>
<feature type="non-terminal residue" evidence="1">
    <location>
        <position position="106"/>
    </location>
</feature>
<dbReference type="EMBL" id="QORE01002126">
    <property type="protein sequence ID" value="RCI70420.1"/>
    <property type="molecule type" value="Genomic_DNA"/>
</dbReference>
<proteinExistence type="predicted"/>
<sequence length="106" mass="12129">MWKVLPVTQKPDQCLGEWIDREAIAEAMIPLIGQLYRNNNVVTSIHGRGLINRSVIAIMKAHRFARHRMADDAELSVHETFPILKAMSELKPVSYTHLTLRTRVLV</sequence>